<feature type="domain" description="EamA" evidence="3">
    <location>
        <begin position="152"/>
        <end position="288"/>
    </location>
</feature>
<dbReference type="Pfam" id="PF00892">
    <property type="entry name" value="EamA"/>
    <property type="match status" value="2"/>
</dbReference>
<feature type="transmembrane region" description="Helical" evidence="2">
    <location>
        <begin position="57"/>
        <end position="76"/>
    </location>
</feature>
<dbReference type="AlphaFoldDB" id="A0A537LIN9"/>
<dbReference type="InterPro" id="IPR000620">
    <property type="entry name" value="EamA_dom"/>
</dbReference>
<evidence type="ECO:0000256" key="1">
    <source>
        <dbReference type="ARBA" id="ARBA00007362"/>
    </source>
</evidence>
<feature type="transmembrane region" description="Helical" evidence="2">
    <location>
        <begin position="115"/>
        <end position="134"/>
    </location>
</feature>
<keyword evidence="2" id="KW-0472">Membrane</keyword>
<proteinExistence type="inferred from homology"/>
<dbReference type="PANTHER" id="PTHR22911:SF137">
    <property type="entry name" value="SOLUTE CARRIER FAMILY 35 MEMBER G2-RELATED"/>
    <property type="match status" value="1"/>
</dbReference>
<protein>
    <recommendedName>
        <fullName evidence="3">EamA domain-containing protein</fullName>
    </recommendedName>
</protein>
<keyword evidence="2" id="KW-1133">Transmembrane helix</keyword>
<comment type="similarity">
    <text evidence="1">Belongs to the EamA transporter family.</text>
</comment>
<feature type="transmembrane region" description="Helical" evidence="2">
    <location>
        <begin position="269"/>
        <end position="288"/>
    </location>
</feature>
<keyword evidence="2" id="KW-0812">Transmembrane</keyword>
<accession>A0A537LIN9</accession>
<evidence type="ECO:0000259" key="3">
    <source>
        <dbReference type="Pfam" id="PF00892"/>
    </source>
</evidence>
<dbReference type="PANTHER" id="PTHR22911">
    <property type="entry name" value="ACYL-MALONYL CONDENSING ENZYME-RELATED"/>
    <property type="match status" value="1"/>
</dbReference>
<feature type="transmembrane region" description="Helical" evidence="2">
    <location>
        <begin position="29"/>
        <end position="50"/>
    </location>
</feature>
<feature type="domain" description="EamA" evidence="3">
    <location>
        <begin position="4"/>
        <end position="134"/>
    </location>
</feature>
<evidence type="ECO:0000313" key="4">
    <source>
        <dbReference type="EMBL" id="TMJ07860.1"/>
    </source>
</evidence>
<comment type="caution">
    <text evidence="4">The sequence shown here is derived from an EMBL/GenBank/DDBJ whole genome shotgun (WGS) entry which is preliminary data.</text>
</comment>
<dbReference type="Proteomes" id="UP000318661">
    <property type="component" value="Unassembled WGS sequence"/>
</dbReference>
<feature type="transmembrane region" description="Helical" evidence="2">
    <location>
        <begin position="88"/>
        <end position="108"/>
    </location>
</feature>
<sequence length="290" mass="29746">MSSFFALLSAVLFAGEAVCVRLSLRGSTAATATVLSIGTNITALWVVAAARGSLQHLLTSASLVFLMAGAFAPALARLTYYQSINLIGVARATVFSSTTPLFAAILAVPVLGERLSWPVGAGTVLVVAGVALAIRPEAEPPSTRSTGGRLTTGALLALNTAVMASVSFMLRKIGLRLLPDPVLGAALTVTGSLVVLVPYIAARWKHEPLRASRGSLVWLIASGLLTTGGFLAYYLALSLGDVVVVTPLSNTTPLFAVALLSAFRQVERVTAPIVIGSVLAVAGVLLVVGG</sequence>
<feature type="transmembrane region" description="Helical" evidence="2">
    <location>
        <begin position="216"/>
        <end position="235"/>
    </location>
</feature>
<evidence type="ECO:0000256" key="2">
    <source>
        <dbReference type="SAM" id="Phobius"/>
    </source>
</evidence>
<evidence type="ECO:0000313" key="5">
    <source>
        <dbReference type="Proteomes" id="UP000318661"/>
    </source>
</evidence>
<gene>
    <name evidence="4" type="ORF">E6G99_05520</name>
</gene>
<feature type="transmembrane region" description="Helical" evidence="2">
    <location>
        <begin position="182"/>
        <end position="204"/>
    </location>
</feature>
<name>A0A537LIN9_9BACT</name>
<organism evidence="4 5">
    <name type="scientific">Candidatus Segetimicrobium genomatis</name>
    <dbReference type="NCBI Taxonomy" id="2569760"/>
    <lineage>
        <taxon>Bacteria</taxon>
        <taxon>Bacillati</taxon>
        <taxon>Candidatus Sysuimicrobiota</taxon>
        <taxon>Candidatus Sysuimicrobiia</taxon>
        <taxon>Candidatus Sysuimicrobiales</taxon>
        <taxon>Candidatus Segetimicrobiaceae</taxon>
        <taxon>Candidatus Segetimicrobium</taxon>
    </lineage>
</organism>
<dbReference type="GO" id="GO:0016020">
    <property type="term" value="C:membrane"/>
    <property type="evidence" value="ECO:0007669"/>
    <property type="project" value="InterPro"/>
</dbReference>
<feature type="transmembrane region" description="Helical" evidence="2">
    <location>
        <begin position="242"/>
        <end position="263"/>
    </location>
</feature>
<feature type="transmembrane region" description="Helical" evidence="2">
    <location>
        <begin position="154"/>
        <end position="170"/>
    </location>
</feature>
<dbReference type="EMBL" id="VBAJ01000146">
    <property type="protein sequence ID" value="TMJ07860.1"/>
    <property type="molecule type" value="Genomic_DNA"/>
</dbReference>
<reference evidence="4 5" key="1">
    <citation type="journal article" date="2019" name="Nat. Microbiol.">
        <title>Mediterranean grassland soil C-N compound turnover is dependent on rainfall and depth, and is mediated by genomically divergent microorganisms.</title>
        <authorList>
            <person name="Diamond S."/>
            <person name="Andeer P.F."/>
            <person name="Li Z."/>
            <person name="Crits-Christoph A."/>
            <person name="Burstein D."/>
            <person name="Anantharaman K."/>
            <person name="Lane K.R."/>
            <person name="Thomas B.C."/>
            <person name="Pan C."/>
            <person name="Northen T.R."/>
            <person name="Banfield J.F."/>
        </authorList>
    </citation>
    <scope>NUCLEOTIDE SEQUENCE [LARGE SCALE GENOMIC DNA]</scope>
    <source>
        <strain evidence="4">NP_2</strain>
    </source>
</reference>
<dbReference type="InterPro" id="IPR037185">
    <property type="entry name" value="EmrE-like"/>
</dbReference>
<dbReference type="SUPFAM" id="SSF103481">
    <property type="entry name" value="Multidrug resistance efflux transporter EmrE"/>
    <property type="match status" value="2"/>
</dbReference>